<reference evidence="5" key="3">
    <citation type="submission" date="2025-09" db="UniProtKB">
        <authorList>
            <consortium name="Ensembl"/>
        </authorList>
    </citation>
    <scope>IDENTIFICATION</scope>
</reference>
<feature type="transmembrane region" description="Helical" evidence="2">
    <location>
        <begin position="91"/>
        <end position="112"/>
    </location>
</feature>
<feature type="transmembrane region" description="Helical" evidence="2">
    <location>
        <begin position="124"/>
        <end position="147"/>
    </location>
</feature>
<dbReference type="InParanoid" id="H2ZDK4"/>
<evidence type="ECO:0000259" key="4">
    <source>
        <dbReference type="PROSITE" id="PS50850"/>
    </source>
</evidence>
<dbReference type="STRING" id="51511.ENSCSAVP00000015670"/>
<accession>H2ZDK4</accession>
<evidence type="ECO:0000313" key="5">
    <source>
        <dbReference type="Ensembl" id="ENSCSAVP00000015670.1"/>
    </source>
</evidence>
<proteinExistence type="predicted"/>
<evidence type="ECO:0000313" key="6">
    <source>
        <dbReference type="Proteomes" id="UP000007875"/>
    </source>
</evidence>
<protein>
    <recommendedName>
        <fullName evidence="4">Major facilitator superfamily (MFS) profile domain-containing protein</fullName>
    </recommendedName>
</protein>
<reference evidence="6" key="1">
    <citation type="submission" date="2003-08" db="EMBL/GenBank/DDBJ databases">
        <authorList>
            <person name="Birren B."/>
            <person name="Nusbaum C."/>
            <person name="Abebe A."/>
            <person name="Abouelleil A."/>
            <person name="Adekoya E."/>
            <person name="Ait-zahra M."/>
            <person name="Allen N."/>
            <person name="Allen T."/>
            <person name="An P."/>
            <person name="Anderson M."/>
            <person name="Anderson S."/>
            <person name="Arachchi H."/>
            <person name="Armbruster J."/>
            <person name="Bachantsang P."/>
            <person name="Baldwin J."/>
            <person name="Barry A."/>
            <person name="Bayul T."/>
            <person name="Blitshsteyn B."/>
            <person name="Bloom T."/>
            <person name="Blye J."/>
            <person name="Boguslavskiy L."/>
            <person name="Borowsky M."/>
            <person name="Boukhgalter B."/>
            <person name="Brunache A."/>
            <person name="Butler J."/>
            <person name="Calixte N."/>
            <person name="Calvo S."/>
            <person name="Camarata J."/>
            <person name="Campo K."/>
            <person name="Chang J."/>
            <person name="Cheshatsang Y."/>
            <person name="Citroen M."/>
            <person name="Collymore A."/>
            <person name="Considine T."/>
            <person name="Cook A."/>
            <person name="Cooke P."/>
            <person name="Corum B."/>
            <person name="Cuomo C."/>
            <person name="David R."/>
            <person name="Dawoe T."/>
            <person name="Degray S."/>
            <person name="Dodge S."/>
            <person name="Dooley K."/>
            <person name="Dorje P."/>
            <person name="Dorjee K."/>
            <person name="Dorris L."/>
            <person name="Duffey N."/>
            <person name="Dupes A."/>
            <person name="Elkins T."/>
            <person name="Engels R."/>
            <person name="Erickson J."/>
            <person name="Farina A."/>
            <person name="Faro S."/>
            <person name="Ferreira P."/>
            <person name="Fischer H."/>
            <person name="Fitzgerald M."/>
            <person name="Foley K."/>
            <person name="Gage D."/>
            <person name="Galagan J."/>
            <person name="Gearin G."/>
            <person name="Gnerre S."/>
            <person name="Gnirke A."/>
            <person name="Goyette A."/>
            <person name="Graham J."/>
            <person name="Grandbois E."/>
            <person name="Gyaltsen K."/>
            <person name="Hafez N."/>
            <person name="Hagopian D."/>
            <person name="Hagos B."/>
            <person name="Hall J."/>
            <person name="Hatcher B."/>
            <person name="Heller A."/>
            <person name="Higgins H."/>
            <person name="Honan T."/>
            <person name="Horn A."/>
            <person name="Houde N."/>
            <person name="Hughes L."/>
            <person name="Hulme W."/>
            <person name="Husby E."/>
            <person name="Iliev I."/>
            <person name="Jaffe D."/>
            <person name="Jones C."/>
            <person name="Kamal M."/>
            <person name="Kamat A."/>
            <person name="Kamvysselis M."/>
            <person name="Karlsson E."/>
            <person name="Kells C."/>
            <person name="Kieu A."/>
            <person name="Kisner P."/>
            <person name="Kodira C."/>
            <person name="Kulbokas E."/>
            <person name="Labutti K."/>
            <person name="Lama D."/>
            <person name="Landers T."/>
            <person name="Leger J."/>
            <person name="Levine S."/>
            <person name="Lewis D."/>
            <person name="Lewis T."/>
            <person name="Lindblad-toh K."/>
            <person name="Liu X."/>
            <person name="Lokyitsang T."/>
            <person name="Lokyitsang Y."/>
            <person name="Lucien O."/>
            <person name="Lui A."/>
            <person name="Ma L.J."/>
            <person name="Mabbitt R."/>
            <person name="Macdonald J."/>
            <person name="Maclean C."/>
            <person name="Major J."/>
            <person name="Manning J."/>
            <person name="Marabella R."/>
            <person name="Maru K."/>
            <person name="Matthews C."/>
            <person name="Mauceli E."/>
            <person name="Mccarthy M."/>
            <person name="Mcdonough S."/>
            <person name="Mcghee T."/>
            <person name="Meldrim J."/>
            <person name="Meneus L."/>
            <person name="Mesirov J."/>
            <person name="Mihalev A."/>
            <person name="Mihova T."/>
            <person name="Mikkelsen T."/>
            <person name="Mlenga V."/>
            <person name="Moru K."/>
            <person name="Mozes J."/>
            <person name="Mulrain L."/>
            <person name="Munson G."/>
            <person name="Naylor J."/>
            <person name="Newes C."/>
            <person name="Nguyen C."/>
            <person name="Nguyen N."/>
            <person name="Nguyen T."/>
            <person name="Nicol R."/>
            <person name="Nielsen C."/>
            <person name="Nizzari M."/>
            <person name="Norbu C."/>
            <person name="Norbu N."/>
            <person name="O'donnell P."/>
            <person name="Okoawo O."/>
            <person name="O'leary S."/>
            <person name="Omotosho B."/>
            <person name="O'neill K."/>
            <person name="Osman S."/>
            <person name="Parker S."/>
            <person name="Perrin D."/>
            <person name="Phunkhang P."/>
            <person name="Piqani B."/>
            <person name="Purcell S."/>
            <person name="Rachupka T."/>
            <person name="Ramasamy U."/>
            <person name="Rameau R."/>
            <person name="Ray V."/>
            <person name="Raymond C."/>
            <person name="Retta R."/>
            <person name="Richardson S."/>
            <person name="Rise C."/>
            <person name="Rodriguez J."/>
            <person name="Rogers J."/>
            <person name="Rogov P."/>
            <person name="Rutman M."/>
            <person name="Schupbach R."/>
            <person name="Seaman C."/>
            <person name="Settipalli S."/>
            <person name="Sharpe T."/>
            <person name="Sheridan J."/>
            <person name="Sherpa N."/>
            <person name="Shi J."/>
            <person name="Smirnov S."/>
            <person name="Smith C."/>
            <person name="Sougnez C."/>
            <person name="Spencer B."/>
            <person name="Stalker J."/>
            <person name="Stange-thomann N."/>
            <person name="Stavropoulos S."/>
            <person name="Stetson K."/>
            <person name="Stone C."/>
            <person name="Stone S."/>
            <person name="Stubbs M."/>
            <person name="Talamas J."/>
            <person name="Tchuinga P."/>
            <person name="Tenzing P."/>
            <person name="Tesfaye S."/>
            <person name="Theodore J."/>
            <person name="Thoulutsang Y."/>
            <person name="Topham K."/>
            <person name="Towey S."/>
            <person name="Tsamla T."/>
            <person name="Tsomo N."/>
            <person name="Vallee D."/>
            <person name="Vassiliev H."/>
            <person name="Venkataraman V."/>
            <person name="Vinson J."/>
            <person name="Vo A."/>
            <person name="Wade C."/>
            <person name="Wang S."/>
            <person name="Wangchuk T."/>
            <person name="Wangdi T."/>
            <person name="Whittaker C."/>
            <person name="Wilkinson J."/>
            <person name="Wu Y."/>
            <person name="Wyman D."/>
            <person name="Yadav S."/>
            <person name="Yang S."/>
            <person name="Yang X."/>
            <person name="Yeager S."/>
            <person name="Yee E."/>
            <person name="Young G."/>
            <person name="Zainoun J."/>
            <person name="Zembeck L."/>
            <person name="Zimmer A."/>
            <person name="Zody M."/>
            <person name="Lander E."/>
        </authorList>
    </citation>
    <scope>NUCLEOTIDE SEQUENCE [LARGE SCALE GENOMIC DNA]</scope>
</reference>
<dbReference type="Ensembl" id="ENSCSAVT00000015849.1">
    <property type="protein sequence ID" value="ENSCSAVP00000015670.1"/>
    <property type="gene ID" value="ENSCSAVG00000009210.1"/>
</dbReference>
<dbReference type="GO" id="GO:0008028">
    <property type="term" value="F:monocarboxylic acid transmembrane transporter activity"/>
    <property type="evidence" value="ECO:0007669"/>
    <property type="project" value="TreeGrafter"/>
</dbReference>
<feature type="transmembrane region" description="Helical" evidence="2">
    <location>
        <begin position="33"/>
        <end position="52"/>
    </location>
</feature>
<evidence type="ECO:0000256" key="1">
    <source>
        <dbReference type="ARBA" id="ARBA00004141"/>
    </source>
</evidence>
<dbReference type="InterPro" id="IPR011701">
    <property type="entry name" value="MFS"/>
</dbReference>
<dbReference type="GeneTree" id="ENSGT00940000166190"/>
<evidence type="ECO:0000256" key="2">
    <source>
        <dbReference type="SAM" id="Phobius"/>
    </source>
</evidence>
<name>H2ZDK4_CIOSA</name>
<keyword evidence="2" id="KW-0472">Membrane</keyword>
<feature type="transmembrane region" description="Helical" evidence="2">
    <location>
        <begin position="64"/>
        <end position="85"/>
    </location>
</feature>
<dbReference type="PROSITE" id="PS50850">
    <property type="entry name" value="MFS"/>
    <property type="match status" value="1"/>
</dbReference>
<sequence length="184" mass="19830">MIVNNMTMFIGMMLVFSLTPIRATSDLGFSADEGALLVSVVGLSNLIGRFSWGALLNLFPQYRPIVLFIALRALASALTLLSPLAVTFTLQIIYCGAVGLMFGSWSLYPLVVADMFGDNTLNVAFGYLEVFDGIGCLIGPTFGGLIYDVTNSYHLSFVLAGSTLAFGTVILAIGCRCFHFRKNT</sequence>
<feature type="chain" id="PRO_5003579223" description="Major facilitator superfamily (MFS) profile domain-containing protein" evidence="3">
    <location>
        <begin position="24"/>
        <end position="184"/>
    </location>
</feature>
<keyword evidence="2" id="KW-1133">Transmembrane helix</keyword>
<dbReference type="AlphaFoldDB" id="H2ZDK4"/>
<reference evidence="5" key="2">
    <citation type="submission" date="2025-08" db="UniProtKB">
        <authorList>
            <consortium name="Ensembl"/>
        </authorList>
    </citation>
    <scope>IDENTIFICATION</scope>
</reference>
<dbReference type="OMA" id="IICAANF"/>
<feature type="transmembrane region" description="Helical" evidence="2">
    <location>
        <begin position="153"/>
        <end position="175"/>
    </location>
</feature>
<dbReference type="Proteomes" id="UP000007875">
    <property type="component" value="Unassembled WGS sequence"/>
</dbReference>
<dbReference type="InterPro" id="IPR020846">
    <property type="entry name" value="MFS_dom"/>
</dbReference>
<feature type="domain" description="Major facilitator superfamily (MFS) profile" evidence="4">
    <location>
        <begin position="1"/>
        <end position="184"/>
    </location>
</feature>
<keyword evidence="3" id="KW-0732">Signal</keyword>
<dbReference type="PANTHER" id="PTHR11360:SF284">
    <property type="entry name" value="EG:103B4.3 PROTEIN-RELATED"/>
    <property type="match status" value="1"/>
</dbReference>
<keyword evidence="6" id="KW-1185">Reference proteome</keyword>
<dbReference type="eggNOG" id="KOG2504">
    <property type="taxonomic scope" value="Eukaryota"/>
</dbReference>
<comment type="subcellular location">
    <subcellularLocation>
        <location evidence="1">Membrane</location>
        <topology evidence="1">Multi-pass membrane protein</topology>
    </subcellularLocation>
</comment>
<dbReference type="GO" id="GO:0016020">
    <property type="term" value="C:membrane"/>
    <property type="evidence" value="ECO:0007669"/>
    <property type="project" value="UniProtKB-SubCell"/>
</dbReference>
<evidence type="ECO:0000256" key="3">
    <source>
        <dbReference type="SAM" id="SignalP"/>
    </source>
</evidence>
<dbReference type="InterPro" id="IPR050327">
    <property type="entry name" value="Proton-linked_MCT"/>
</dbReference>
<organism evidence="5 6">
    <name type="scientific">Ciona savignyi</name>
    <name type="common">Pacific transparent sea squirt</name>
    <dbReference type="NCBI Taxonomy" id="51511"/>
    <lineage>
        <taxon>Eukaryota</taxon>
        <taxon>Metazoa</taxon>
        <taxon>Chordata</taxon>
        <taxon>Tunicata</taxon>
        <taxon>Ascidiacea</taxon>
        <taxon>Phlebobranchia</taxon>
        <taxon>Cionidae</taxon>
        <taxon>Ciona</taxon>
    </lineage>
</organism>
<feature type="signal peptide" evidence="3">
    <location>
        <begin position="1"/>
        <end position="23"/>
    </location>
</feature>
<dbReference type="InterPro" id="IPR036259">
    <property type="entry name" value="MFS_trans_sf"/>
</dbReference>
<dbReference type="SUPFAM" id="SSF103473">
    <property type="entry name" value="MFS general substrate transporter"/>
    <property type="match status" value="1"/>
</dbReference>
<dbReference type="HOGENOM" id="CLU_1467708_0_0_1"/>
<keyword evidence="2" id="KW-0812">Transmembrane</keyword>
<dbReference type="PANTHER" id="PTHR11360">
    <property type="entry name" value="MONOCARBOXYLATE TRANSPORTER"/>
    <property type="match status" value="1"/>
</dbReference>
<dbReference type="Gene3D" id="1.20.1250.20">
    <property type="entry name" value="MFS general substrate transporter like domains"/>
    <property type="match status" value="1"/>
</dbReference>
<dbReference type="Pfam" id="PF07690">
    <property type="entry name" value="MFS_1"/>
    <property type="match status" value="1"/>
</dbReference>